<keyword evidence="2" id="KW-0812">Transmembrane</keyword>
<evidence type="ECO:0000313" key="5">
    <source>
        <dbReference type="Proteomes" id="UP001236507"/>
    </source>
</evidence>
<dbReference type="RefSeq" id="WP_283344976.1">
    <property type="nucleotide sequence ID" value="NZ_JASHIF010000010.1"/>
</dbReference>
<protein>
    <submittedName>
        <fullName evidence="4">Alpha/beta hydrolase</fullName>
    </submittedName>
</protein>
<keyword evidence="1 4" id="KW-0378">Hydrolase</keyword>
<comment type="caution">
    <text evidence="4">The sequence shown here is derived from an EMBL/GenBank/DDBJ whole genome shotgun (WGS) entry which is preliminary data.</text>
</comment>
<dbReference type="GO" id="GO:0016787">
    <property type="term" value="F:hydrolase activity"/>
    <property type="evidence" value="ECO:0007669"/>
    <property type="project" value="UniProtKB-KW"/>
</dbReference>
<name>A0ABT6YAF0_9BACT</name>
<evidence type="ECO:0000313" key="4">
    <source>
        <dbReference type="EMBL" id="MDI9860186.1"/>
    </source>
</evidence>
<organism evidence="4 5">
    <name type="scientific">Flectobacillus roseus</name>
    <dbReference type="NCBI Taxonomy" id="502259"/>
    <lineage>
        <taxon>Bacteria</taxon>
        <taxon>Pseudomonadati</taxon>
        <taxon>Bacteroidota</taxon>
        <taxon>Cytophagia</taxon>
        <taxon>Cytophagales</taxon>
        <taxon>Flectobacillaceae</taxon>
        <taxon>Flectobacillus</taxon>
    </lineage>
</organism>
<dbReference type="Gene3D" id="3.40.50.1820">
    <property type="entry name" value="alpha/beta hydrolase"/>
    <property type="match status" value="1"/>
</dbReference>
<dbReference type="EMBL" id="JASHIF010000010">
    <property type="protein sequence ID" value="MDI9860186.1"/>
    <property type="molecule type" value="Genomic_DNA"/>
</dbReference>
<gene>
    <name evidence="4" type="ORF">QM524_13285</name>
</gene>
<feature type="domain" description="AB hydrolase-1" evidence="3">
    <location>
        <begin position="81"/>
        <end position="303"/>
    </location>
</feature>
<dbReference type="PANTHER" id="PTHR43798">
    <property type="entry name" value="MONOACYLGLYCEROL LIPASE"/>
    <property type="match status" value="1"/>
</dbReference>
<dbReference type="Pfam" id="PF12697">
    <property type="entry name" value="Abhydrolase_6"/>
    <property type="match status" value="1"/>
</dbReference>
<proteinExistence type="predicted"/>
<dbReference type="InterPro" id="IPR000073">
    <property type="entry name" value="AB_hydrolase_1"/>
</dbReference>
<reference evidence="4 5" key="1">
    <citation type="submission" date="2023-05" db="EMBL/GenBank/DDBJ databases">
        <title>Novel species of genus Flectobacillus isolated from stream in China.</title>
        <authorList>
            <person name="Lu H."/>
        </authorList>
    </citation>
    <scope>NUCLEOTIDE SEQUENCE [LARGE SCALE GENOMIC DNA]</scope>
    <source>
        <strain evidence="4 5">KCTC 42575</strain>
    </source>
</reference>
<keyword evidence="2" id="KW-0472">Membrane</keyword>
<dbReference type="Proteomes" id="UP001236507">
    <property type="component" value="Unassembled WGS sequence"/>
</dbReference>
<dbReference type="SUPFAM" id="SSF53474">
    <property type="entry name" value="alpha/beta-Hydrolases"/>
    <property type="match status" value="1"/>
</dbReference>
<evidence type="ECO:0000256" key="2">
    <source>
        <dbReference type="SAM" id="Phobius"/>
    </source>
</evidence>
<keyword evidence="2" id="KW-1133">Transmembrane helix</keyword>
<evidence type="ECO:0000259" key="3">
    <source>
        <dbReference type="Pfam" id="PF12697"/>
    </source>
</evidence>
<sequence>MRRFISILFGVIGFGGILYLLGPKPDAPTLKDYSFSLPDSLNALEAQINAEEKAVKGIREDNQARIIWADSLQKKPTDVALLYVHGFSASQEEGDPVHTNLAKKYHANLYLARLAGHGIDLGDSTMKNLTTDQVLESVEKALAITKKLGKEVIVVGTSFGGALTLYLASRHPEIKSIVLYSPCIEIFDKNAAALDNPWGKKLATAIMGSEIRDFKPYNPLHAKYWSTHYHVDGLIALQNFLTHVMTPETFAKVKCPTYLAYYYKNEQEQDKVVSVPAMLKMYDELGVDASKKEKQVFPNAGNHVIASYVLSKDYEGVQKGTEKFLDEKVFRP</sequence>
<dbReference type="InterPro" id="IPR050266">
    <property type="entry name" value="AB_hydrolase_sf"/>
</dbReference>
<dbReference type="PANTHER" id="PTHR43798:SF31">
    <property type="entry name" value="AB HYDROLASE SUPERFAMILY PROTEIN YCLE"/>
    <property type="match status" value="1"/>
</dbReference>
<keyword evidence="5" id="KW-1185">Reference proteome</keyword>
<evidence type="ECO:0000256" key="1">
    <source>
        <dbReference type="ARBA" id="ARBA00022801"/>
    </source>
</evidence>
<feature type="transmembrane region" description="Helical" evidence="2">
    <location>
        <begin position="5"/>
        <end position="22"/>
    </location>
</feature>
<accession>A0ABT6YAF0</accession>
<dbReference type="InterPro" id="IPR029058">
    <property type="entry name" value="AB_hydrolase_fold"/>
</dbReference>